<dbReference type="InParanoid" id="A0A2H3D2C8"/>
<proteinExistence type="predicted"/>
<accession>A0A2H3D2C8</accession>
<feature type="signal peptide" evidence="1">
    <location>
        <begin position="1"/>
        <end position="22"/>
    </location>
</feature>
<name>A0A2H3D2C8_ARMGA</name>
<evidence type="ECO:0000313" key="2">
    <source>
        <dbReference type="EMBL" id="PBK89415.1"/>
    </source>
</evidence>
<dbReference type="Proteomes" id="UP000217790">
    <property type="component" value="Unassembled WGS sequence"/>
</dbReference>
<keyword evidence="1" id="KW-0732">Signal</keyword>
<dbReference type="AlphaFoldDB" id="A0A2H3D2C8"/>
<protein>
    <submittedName>
        <fullName evidence="2">Uncharacterized protein</fullName>
    </submittedName>
</protein>
<reference evidence="3" key="1">
    <citation type="journal article" date="2017" name="Nat. Ecol. Evol.">
        <title>Genome expansion and lineage-specific genetic innovations in the forest pathogenic fungi Armillaria.</title>
        <authorList>
            <person name="Sipos G."/>
            <person name="Prasanna A.N."/>
            <person name="Walter M.C."/>
            <person name="O'Connor E."/>
            <person name="Balint B."/>
            <person name="Krizsan K."/>
            <person name="Kiss B."/>
            <person name="Hess J."/>
            <person name="Varga T."/>
            <person name="Slot J."/>
            <person name="Riley R."/>
            <person name="Boka B."/>
            <person name="Rigling D."/>
            <person name="Barry K."/>
            <person name="Lee J."/>
            <person name="Mihaltcheva S."/>
            <person name="LaButti K."/>
            <person name="Lipzen A."/>
            <person name="Waldron R."/>
            <person name="Moloney N.M."/>
            <person name="Sperisen C."/>
            <person name="Kredics L."/>
            <person name="Vagvoelgyi C."/>
            <person name="Patrignani A."/>
            <person name="Fitzpatrick D."/>
            <person name="Nagy I."/>
            <person name="Doyle S."/>
            <person name="Anderson J.B."/>
            <person name="Grigoriev I.V."/>
            <person name="Gueldener U."/>
            <person name="Muensterkoetter M."/>
            <person name="Nagy L.G."/>
        </authorList>
    </citation>
    <scope>NUCLEOTIDE SEQUENCE [LARGE SCALE GENOMIC DNA]</scope>
    <source>
        <strain evidence="3">Ar21-2</strain>
    </source>
</reference>
<dbReference type="EMBL" id="KZ293669">
    <property type="protein sequence ID" value="PBK89415.1"/>
    <property type="molecule type" value="Genomic_DNA"/>
</dbReference>
<feature type="chain" id="PRO_5013877416" evidence="1">
    <location>
        <begin position="23"/>
        <end position="121"/>
    </location>
</feature>
<evidence type="ECO:0000256" key="1">
    <source>
        <dbReference type="SAM" id="SignalP"/>
    </source>
</evidence>
<dbReference type="STRING" id="47427.A0A2H3D2C8"/>
<gene>
    <name evidence="2" type="ORF">ARMGADRAFT_1065221</name>
</gene>
<keyword evidence="3" id="KW-1185">Reference proteome</keyword>
<sequence>MARLTFKIAALALAVLAPFTSAIDIMLCDEAYFNACTWNYNVPTGECLNTGASADTVRPTLVPAANAIILPMKTVMAKCSITETMNRTGWPEIMTSSHRSSALRALKQRGSCGFIGSSFCD</sequence>
<evidence type="ECO:0000313" key="3">
    <source>
        <dbReference type="Proteomes" id="UP000217790"/>
    </source>
</evidence>
<organism evidence="2 3">
    <name type="scientific">Armillaria gallica</name>
    <name type="common">Bulbous honey fungus</name>
    <name type="synonym">Armillaria bulbosa</name>
    <dbReference type="NCBI Taxonomy" id="47427"/>
    <lineage>
        <taxon>Eukaryota</taxon>
        <taxon>Fungi</taxon>
        <taxon>Dikarya</taxon>
        <taxon>Basidiomycota</taxon>
        <taxon>Agaricomycotina</taxon>
        <taxon>Agaricomycetes</taxon>
        <taxon>Agaricomycetidae</taxon>
        <taxon>Agaricales</taxon>
        <taxon>Marasmiineae</taxon>
        <taxon>Physalacriaceae</taxon>
        <taxon>Armillaria</taxon>
    </lineage>
</organism>